<dbReference type="PANTHER" id="PTHR47785">
    <property type="entry name" value="ZN(II)2CYS6 TRANSCRIPTION FACTOR (EUROFUNG)-RELATED-RELATED"/>
    <property type="match status" value="1"/>
</dbReference>
<evidence type="ECO:0000259" key="3">
    <source>
        <dbReference type="Pfam" id="PF04082"/>
    </source>
</evidence>
<feature type="compositionally biased region" description="Pro residues" evidence="2">
    <location>
        <begin position="44"/>
        <end position="55"/>
    </location>
</feature>
<feature type="compositionally biased region" description="Polar residues" evidence="2">
    <location>
        <begin position="948"/>
        <end position="965"/>
    </location>
</feature>
<dbReference type="InterPro" id="IPR007219">
    <property type="entry name" value="XnlR_reg_dom"/>
</dbReference>
<feature type="compositionally biased region" description="Pro residues" evidence="2">
    <location>
        <begin position="81"/>
        <end position="94"/>
    </location>
</feature>
<dbReference type="GO" id="GO:0008270">
    <property type="term" value="F:zinc ion binding"/>
    <property type="evidence" value="ECO:0007669"/>
    <property type="project" value="InterPro"/>
</dbReference>
<proteinExistence type="predicted"/>
<feature type="region of interest" description="Disordered" evidence="2">
    <location>
        <begin position="934"/>
        <end position="977"/>
    </location>
</feature>
<gene>
    <name evidence="4" type="ORF">N7493_002262</name>
</gene>
<evidence type="ECO:0000313" key="4">
    <source>
        <dbReference type="EMBL" id="KAJ5733476.1"/>
    </source>
</evidence>
<dbReference type="Proteomes" id="UP001215712">
    <property type="component" value="Unassembled WGS sequence"/>
</dbReference>
<feature type="compositionally biased region" description="Basic and acidic residues" evidence="2">
    <location>
        <begin position="29"/>
        <end position="38"/>
    </location>
</feature>
<sequence length="1105" mass="123299">MSRMQSSEGPNAPSAHGPYESWRPPYHPPYEHHAEPRRLSALQGPPPPQTYPGPVIPNRELPQLPPAQLSPDGPYARPNGLPAPAPPHPVPEPSPVHTTFRPPLNGSPHEASPPVTNSDYRSRLGYQPSESSIQSESTPPLPAHISSSQYMQPPPMLAAGSIPYDAYYGGQPPGARQRKANRATQVSSILILPLNTMVVSVYILTRRTIWQRHATNVDHEKLSVMKDDRPAVIAKRIVWVACIRRFRHISLQEKGTQQVLDRLNDQGDNIQTQFDKVIGLCRGTANEVTQLGQLGQLPTQVAHLTHLVRELHALLPGGGSASQTRAPLKVESNKITMKSDVSESTPSFSQEPQAELMQPLDPYDMKKESNEGELSIPVEHTTAAHKLLKWPTIKDLISPKEYDEDYVMRLEEERGLITVRGQGENSFSADGTRLPVRPRPAIPGHQATVSIPQEGVYNAQEEPLPSDSQIDITNSGYLNLDPVTARKYFKGYLERMHRLHPFIDEDEVTSQFEDFLRFYSPWSHSHRMDRVNSLCQENGRGAKRKRSYDDPHGVRGESAEPMSPYSGQLRVGMNIENARILLMLAVGAICETPSPLPGPIMDEEIDYLNQYIPLPWPPLSPPPPPPPGATPANNMNGKSHDSPGSSEKMTFFPTPMIQIASSFSSITPEVIGKNAGALSRRSISDVRDEYGNVKNLQVIPGLALYGYATAILGHLQGGVELEHVQASLLAGLYAGQLAHPFQSHGWISQAARGCQVLIRQRRFERMDDGPRKDLYVFAFWTCLQLESDLLAELDIPASGISRSESRMGLPKGIFTIQIPDSLEAPNTRMMLFYSAQIHLRKVLNRVHTDLYKVEKKREKEKRWSSTVQETLSMNLDLWRDSLPTNMKWKDTDSPANDINEARMRGKYYGARYIIHRPLLYHALHFGKEHVGVDGRIMDPEDSPPAAEGSQSKQTSPLMSQATTTEVPPMTRMASDVGTMTNSFNPDFPNGWSPPNVQMRELPHKLRRACKVCVESAILSTEAFDGVEGRLVVTNIFGTAHAQFGNMLVLSATYQSFLAELIPRETLKRLLRRTINFLLVNRKISPTLRADARILTEIYEKIFGTH</sequence>
<feature type="region of interest" description="Disordered" evidence="2">
    <location>
        <begin position="618"/>
        <end position="645"/>
    </location>
</feature>
<reference evidence="4" key="2">
    <citation type="submission" date="2023-01" db="EMBL/GenBank/DDBJ databases">
        <authorList>
            <person name="Petersen C."/>
        </authorList>
    </citation>
    <scope>NUCLEOTIDE SEQUENCE</scope>
    <source>
        <strain evidence="4">IBT 17514</strain>
    </source>
</reference>
<feature type="compositionally biased region" description="Polar residues" evidence="2">
    <location>
        <begin position="128"/>
        <end position="138"/>
    </location>
</feature>
<dbReference type="GO" id="GO:0003677">
    <property type="term" value="F:DNA binding"/>
    <property type="evidence" value="ECO:0007669"/>
    <property type="project" value="InterPro"/>
</dbReference>
<evidence type="ECO:0000256" key="1">
    <source>
        <dbReference type="ARBA" id="ARBA00023242"/>
    </source>
</evidence>
<accession>A0AAD6HS25</accession>
<dbReference type="Pfam" id="PF04082">
    <property type="entry name" value="Fungal_trans"/>
    <property type="match status" value="1"/>
</dbReference>
<feature type="compositionally biased region" description="Basic and acidic residues" evidence="2">
    <location>
        <begin position="547"/>
        <end position="558"/>
    </location>
</feature>
<name>A0AAD6HS25_9EURO</name>
<dbReference type="PANTHER" id="PTHR47785:SF4">
    <property type="entry name" value="ZN(II)2CYS6 TRANSCRIPTION FACTOR (EUROFUNG)"/>
    <property type="match status" value="1"/>
</dbReference>
<comment type="caution">
    <text evidence="4">The sequence shown here is derived from an EMBL/GenBank/DDBJ whole genome shotgun (WGS) entry which is preliminary data.</text>
</comment>
<dbReference type="InterPro" id="IPR053181">
    <property type="entry name" value="EcdB-like_regulator"/>
</dbReference>
<evidence type="ECO:0000256" key="2">
    <source>
        <dbReference type="SAM" id="MobiDB-lite"/>
    </source>
</evidence>
<feature type="region of interest" description="Disordered" evidence="2">
    <location>
        <begin position="1"/>
        <end position="154"/>
    </location>
</feature>
<evidence type="ECO:0000313" key="5">
    <source>
        <dbReference type="Proteomes" id="UP001215712"/>
    </source>
</evidence>
<keyword evidence="1" id="KW-0539">Nucleus</keyword>
<feature type="region of interest" description="Disordered" evidence="2">
    <location>
        <begin position="537"/>
        <end position="566"/>
    </location>
</feature>
<organism evidence="4 5">
    <name type="scientific">Penicillium malachiteum</name>
    <dbReference type="NCBI Taxonomy" id="1324776"/>
    <lineage>
        <taxon>Eukaryota</taxon>
        <taxon>Fungi</taxon>
        <taxon>Dikarya</taxon>
        <taxon>Ascomycota</taxon>
        <taxon>Pezizomycotina</taxon>
        <taxon>Eurotiomycetes</taxon>
        <taxon>Eurotiomycetidae</taxon>
        <taxon>Eurotiales</taxon>
        <taxon>Aspergillaceae</taxon>
        <taxon>Penicillium</taxon>
    </lineage>
</organism>
<feature type="domain" description="Xylanolytic transcriptional activator regulatory" evidence="3">
    <location>
        <begin position="714"/>
        <end position="880"/>
    </location>
</feature>
<protein>
    <recommendedName>
        <fullName evidence="3">Xylanolytic transcriptional activator regulatory domain-containing protein</fullName>
    </recommendedName>
</protein>
<dbReference type="EMBL" id="JAQJAN010000003">
    <property type="protein sequence ID" value="KAJ5733476.1"/>
    <property type="molecule type" value="Genomic_DNA"/>
</dbReference>
<feature type="compositionally biased region" description="Polar residues" evidence="2">
    <location>
        <begin position="631"/>
        <end position="645"/>
    </location>
</feature>
<dbReference type="CDD" id="cd12148">
    <property type="entry name" value="fungal_TF_MHR"/>
    <property type="match status" value="1"/>
</dbReference>
<keyword evidence="5" id="KW-1185">Reference proteome</keyword>
<dbReference type="AlphaFoldDB" id="A0AAD6HS25"/>
<feature type="compositionally biased region" description="Pro residues" evidence="2">
    <location>
        <begin position="618"/>
        <end position="629"/>
    </location>
</feature>
<reference evidence="4" key="1">
    <citation type="journal article" date="2023" name="IMA Fungus">
        <title>Comparative genomic study of the Penicillium genus elucidates a diverse pangenome and 15 lateral gene transfer events.</title>
        <authorList>
            <person name="Petersen C."/>
            <person name="Sorensen T."/>
            <person name="Nielsen M.R."/>
            <person name="Sondergaard T.E."/>
            <person name="Sorensen J.L."/>
            <person name="Fitzpatrick D.A."/>
            <person name="Frisvad J.C."/>
            <person name="Nielsen K.L."/>
        </authorList>
    </citation>
    <scope>NUCLEOTIDE SEQUENCE</scope>
    <source>
        <strain evidence="4">IBT 17514</strain>
    </source>
</reference>
<dbReference type="GO" id="GO:0006351">
    <property type="term" value="P:DNA-templated transcription"/>
    <property type="evidence" value="ECO:0007669"/>
    <property type="project" value="InterPro"/>
</dbReference>